<dbReference type="RefSeq" id="WP_104810999.1">
    <property type="nucleotide sequence ID" value="NZ_MQUA01000014.1"/>
</dbReference>
<organism evidence="1 2">
    <name type="scientific">Polaribacter filamentus</name>
    <dbReference type="NCBI Taxonomy" id="53483"/>
    <lineage>
        <taxon>Bacteria</taxon>
        <taxon>Pseudomonadati</taxon>
        <taxon>Bacteroidota</taxon>
        <taxon>Flavobacteriia</taxon>
        <taxon>Flavobacteriales</taxon>
        <taxon>Flavobacteriaceae</taxon>
    </lineage>
</organism>
<accession>A0A2S7KKC3</accession>
<dbReference type="PANTHER" id="PTHR38787:SF3">
    <property type="entry name" value="REGULATORY P DOMAIN-CONTAINING PROTEIN"/>
    <property type="match status" value="1"/>
</dbReference>
<dbReference type="OrthoDB" id="9815940at2"/>
<dbReference type="GO" id="GO:0005576">
    <property type="term" value="C:extracellular region"/>
    <property type="evidence" value="ECO:0007669"/>
    <property type="project" value="TreeGrafter"/>
</dbReference>
<dbReference type="EMBL" id="MQUA01000014">
    <property type="protein sequence ID" value="PQB03064.1"/>
    <property type="molecule type" value="Genomic_DNA"/>
</dbReference>
<sequence>MFLVFFIATMGCSENGIFNVNDKTVSITPLEECKNGFAGQYPCNNYDLLDYISLEDLGGANTEGNDCWGWTDPLNKKEYALMGTNKGITFIDITNPTEALILGTLPTRTENSPWRDVKVHNSVAYIVSEATGHGMQVFNLEKLRNVTNPPVVFQSDFNYTGFGRAHNIVINETKDYVYPVGTSRSGTYKGGPLFINVQNPLNPIAEGGFINYSHDAQVVTYNGPDTEHKGKEILIGSNEIEVVIVDITDKSNPIKLSSISYSNAEYTHQGWFTEDFKYFILGDELDELRKGLNTKTIIFDFTDLDNPLHYFDHFGNTSAIDHNGYVKGNTYYQANYTAGVRMLDLSNIRNKSISEIGYFDTYPENNNTTFKGVWSVYPYFPSGNIIISDINSGFFVIRKSGS</sequence>
<comment type="caution">
    <text evidence="1">The sequence shown here is derived from an EMBL/GenBank/DDBJ whole genome shotgun (WGS) entry which is preliminary data.</text>
</comment>
<name>A0A2S7KKC3_9FLAO</name>
<keyword evidence="2" id="KW-1185">Reference proteome</keyword>
<dbReference type="InterPro" id="IPR027589">
    <property type="entry name" value="Choice_anch_B"/>
</dbReference>
<dbReference type="Proteomes" id="UP000239522">
    <property type="component" value="Unassembled WGS sequence"/>
</dbReference>
<evidence type="ECO:0000313" key="2">
    <source>
        <dbReference type="Proteomes" id="UP000239522"/>
    </source>
</evidence>
<reference evidence="1 2" key="1">
    <citation type="submission" date="2016-11" db="EMBL/GenBank/DDBJ databases">
        <title>Trade-off between light-utilization and light-protection in marine flavobacteria.</title>
        <authorList>
            <person name="Kumagai Y."/>
        </authorList>
    </citation>
    <scope>NUCLEOTIDE SEQUENCE [LARGE SCALE GENOMIC DNA]</scope>
    <source>
        <strain evidence="1 2">ATCC 700397</strain>
    </source>
</reference>
<protein>
    <submittedName>
        <fullName evidence="1">Regulator</fullName>
    </submittedName>
</protein>
<gene>
    <name evidence="1" type="ORF">BST83_17160</name>
</gene>
<evidence type="ECO:0000313" key="1">
    <source>
        <dbReference type="EMBL" id="PQB03064.1"/>
    </source>
</evidence>
<dbReference type="PANTHER" id="PTHR38787">
    <property type="entry name" value="REGULATORY P DOMAIN-CONTAINING PROTEIN"/>
    <property type="match status" value="1"/>
</dbReference>
<dbReference type="AlphaFoldDB" id="A0A2S7KKC3"/>
<dbReference type="NCBIfam" id="TIGR04312">
    <property type="entry name" value="choice_anch_B"/>
    <property type="match status" value="1"/>
</dbReference>
<proteinExistence type="predicted"/>